<dbReference type="NCBIfam" id="TIGR00873">
    <property type="entry name" value="gnd"/>
    <property type="match status" value="1"/>
</dbReference>
<evidence type="ECO:0000256" key="3">
    <source>
        <dbReference type="ARBA" id="ARBA00023002"/>
    </source>
</evidence>
<evidence type="ECO:0000256" key="5">
    <source>
        <dbReference type="PIRNR" id="PIRNR000109"/>
    </source>
</evidence>
<sequence length="485" mass="51908">MTEQSNTPSIGLTGLAVMGRNLARNIAGHGHALAVHNRSPERTRALVEGFGDDVAAQGGRFVPSESLEDFVASIERPRTIIVMVKAGEGTDAVIDALVPLLDPDDIVVDAGNAHPDDTRRRQEALAAHDLHFVGMGVSGGEEGALHGPSIMVGGSEHAYAHLGPVVESIAAQVDGVPCAMHVGPDAAGHFVKMVHNGIEYADMQLIAEAYDLLRSVGGLSPAEIAEVFAGWNEGELESFLIEMTADVLAHTDAATGQPFVDVVLDAAEQKGTGRWTVQSALDLGVPVTGIAEATFARALSGHTEQREVAREVFGTDLREVEVDRDRFVDDVRAALFASKVVAYAQGFDQVQAGSREHDWDVDPGALATIWRGGCIIRAQFLDRIREAYDADPKLTSLLTAPYFADAVRTGEAAWRRVVATAAQAGVPAPAFASSLAFFDGLRRDRLPAALIQGLRDDFGAHTYRRVDRPGTFHTDWAGDRTEKEQ</sequence>
<dbReference type="InterPro" id="IPR008927">
    <property type="entry name" value="6-PGluconate_DH-like_C_sf"/>
</dbReference>
<keyword evidence="5 6" id="KW-0521">NADP</keyword>
<dbReference type="RefSeq" id="WP_344732664.1">
    <property type="nucleotide sequence ID" value="NZ_BAAAZH010000012.1"/>
</dbReference>
<dbReference type="InterPro" id="IPR006183">
    <property type="entry name" value="Pgluconate_DH"/>
</dbReference>
<dbReference type="Gene3D" id="1.20.5.320">
    <property type="entry name" value="6-Phosphogluconate Dehydrogenase, domain 3"/>
    <property type="match status" value="1"/>
</dbReference>
<comment type="subunit">
    <text evidence="2 5">Homodimer.</text>
</comment>
<accession>A0ABP7XHX0</accession>
<proteinExistence type="inferred from homology"/>
<dbReference type="SUPFAM" id="SSF51735">
    <property type="entry name" value="NAD(P)-binding Rossmann-fold domains"/>
    <property type="match status" value="1"/>
</dbReference>
<dbReference type="Pfam" id="PF03446">
    <property type="entry name" value="NAD_binding_2"/>
    <property type="match status" value="1"/>
</dbReference>
<dbReference type="InterPro" id="IPR006113">
    <property type="entry name" value="6PGDH_Gnd/GntZ"/>
</dbReference>
<name>A0ABP7XHX0_9ACTN</name>
<evidence type="ECO:0000256" key="1">
    <source>
        <dbReference type="ARBA" id="ARBA00008419"/>
    </source>
</evidence>
<gene>
    <name evidence="8" type="primary">gndA</name>
    <name evidence="8" type="ORF">GCM10022215_14790</name>
</gene>
<evidence type="ECO:0000259" key="7">
    <source>
        <dbReference type="SMART" id="SM01350"/>
    </source>
</evidence>
<dbReference type="InterPro" id="IPR013328">
    <property type="entry name" value="6PGD_dom2"/>
</dbReference>
<dbReference type="InterPro" id="IPR006184">
    <property type="entry name" value="6PGdom_BS"/>
</dbReference>
<dbReference type="PROSITE" id="PS00461">
    <property type="entry name" value="6PGD"/>
    <property type="match status" value="1"/>
</dbReference>
<comment type="function">
    <text evidence="5">Catalyzes the oxidative decarboxylation of 6-phosphogluconate to ribulose 5-phosphate and CO(2), with concomitant reduction of NADP to NADPH.</text>
</comment>
<dbReference type="NCBIfam" id="NF006765">
    <property type="entry name" value="PRK09287.1"/>
    <property type="match status" value="1"/>
</dbReference>
<dbReference type="EC" id="1.1.1.44" evidence="5 6"/>
<evidence type="ECO:0000256" key="6">
    <source>
        <dbReference type="RuleBase" id="RU000485"/>
    </source>
</evidence>
<keyword evidence="5 6" id="KW-0570">Pentose shunt</keyword>
<dbReference type="Pfam" id="PF00393">
    <property type="entry name" value="6PGD"/>
    <property type="match status" value="1"/>
</dbReference>
<dbReference type="SUPFAM" id="SSF48179">
    <property type="entry name" value="6-phosphogluconate dehydrogenase C-terminal domain-like"/>
    <property type="match status" value="1"/>
</dbReference>
<keyword evidence="3 5" id="KW-0560">Oxidoreductase</keyword>
<dbReference type="Gene3D" id="1.10.1040.10">
    <property type="entry name" value="N-(1-d-carboxylethyl)-l-norvaline Dehydrogenase, domain 2"/>
    <property type="match status" value="1"/>
</dbReference>
<evidence type="ECO:0000256" key="4">
    <source>
        <dbReference type="ARBA" id="ARBA00023064"/>
    </source>
</evidence>
<comment type="catalytic activity">
    <reaction evidence="5 6">
        <text>6-phospho-D-gluconate + NADP(+) = D-ribulose 5-phosphate + CO2 + NADPH</text>
        <dbReference type="Rhea" id="RHEA:10116"/>
        <dbReference type="ChEBI" id="CHEBI:16526"/>
        <dbReference type="ChEBI" id="CHEBI:57783"/>
        <dbReference type="ChEBI" id="CHEBI:58121"/>
        <dbReference type="ChEBI" id="CHEBI:58349"/>
        <dbReference type="ChEBI" id="CHEBI:58759"/>
        <dbReference type="EC" id="1.1.1.44"/>
    </reaction>
</comment>
<evidence type="ECO:0000313" key="9">
    <source>
        <dbReference type="Proteomes" id="UP001501495"/>
    </source>
</evidence>
<dbReference type="Proteomes" id="UP001501495">
    <property type="component" value="Unassembled WGS sequence"/>
</dbReference>
<comment type="similarity">
    <text evidence="1 5 6">Belongs to the 6-phosphogluconate dehydrogenase family.</text>
</comment>
<organism evidence="8 9">
    <name type="scientific">Nocardioides fonticola</name>
    <dbReference type="NCBI Taxonomy" id="450363"/>
    <lineage>
        <taxon>Bacteria</taxon>
        <taxon>Bacillati</taxon>
        <taxon>Actinomycetota</taxon>
        <taxon>Actinomycetes</taxon>
        <taxon>Propionibacteriales</taxon>
        <taxon>Nocardioidaceae</taxon>
        <taxon>Nocardioides</taxon>
    </lineage>
</organism>
<evidence type="ECO:0000256" key="2">
    <source>
        <dbReference type="ARBA" id="ARBA00011738"/>
    </source>
</evidence>
<dbReference type="PRINTS" id="PR00076">
    <property type="entry name" value="6PGDHDRGNASE"/>
</dbReference>
<dbReference type="InterPro" id="IPR006115">
    <property type="entry name" value="6PGDH_NADP-bd"/>
</dbReference>
<keyword evidence="9" id="KW-1185">Reference proteome</keyword>
<dbReference type="PIRSF" id="PIRSF000109">
    <property type="entry name" value="6PGD"/>
    <property type="match status" value="1"/>
</dbReference>
<evidence type="ECO:0000313" key="8">
    <source>
        <dbReference type="EMBL" id="GAA4115740.1"/>
    </source>
</evidence>
<keyword evidence="4 6" id="KW-0311">Gluconate utilization</keyword>
<comment type="pathway">
    <text evidence="5 6">Carbohydrate degradation; pentose phosphate pathway; D-ribulose 5-phosphate from D-glucose 6-phosphate (oxidative stage): step 3/3.</text>
</comment>
<dbReference type="InterPro" id="IPR006114">
    <property type="entry name" value="6PGDH_C"/>
</dbReference>
<dbReference type="PANTHER" id="PTHR11811">
    <property type="entry name" value="6-PHOSPHOGLUCONATE DEHYDROGENASE"/>
    <property type="match status" value="1"/>
</dbReference>
<dbReference type="InterPro" id="IPR036291">
    <property type="entry name" value="NAD(P)-bd_dom_sf"/>
</dbReference>
<protein>
    <recommendedName>
        <fullName evidence="5 6">6-phosphogluconate dehydrogenase, decarboxylating</fullName>
        <ecNumber evidence="5 6">1.1.1.44</ecNumber>
    </recommendedName>
</protein>
<comment type="caution">
    <text evidence="8">The sequence shown here is derived from an EMBL/GenBank/DDBJ whole genome shotgun (WGS) entry which is preliminary data.</text>
</comment>
<dbReference type="Gene3D" id="3.40.50.720">
    <property type="entry name" value="NAD(P)-binding Rossmann-like Domain"/>
    <property type="match status" value="1"/>
</dbReference>
<feature type="domain" description="6-phosphogluconate dehydrogenase C-terminal" evidence="7">
    <location>
        <begin position="188"/>
        <end position="477"/>
    </location>
</feature>
<dbReference type="EMBL" id="BAAAZH010000012">
    <property type="protein sequence ID" value="GAA4115740.1"/>
    <property type="molecule type" value="Genomic_DNA"/>
</dbReference>
<reference evidence="9" key="1">
    <citation type="journal article" date="2019" name="Int. J. Syst. Evol. Microbiol.">
        <title>The Global Catalogue of Microorganisms (GCM) 10K type strain sequencing project: providing services to taxonomists for standard genome sequencing and annotation.</title>
        <authorList>
            <consortium name="The Broad Institute Genomics Platform"/>
            <consortium name="The Broad Institute Genome Sequencing Center for Infectious Disease"/>
            <person name="Wu L."/>
            <person name="Ma J."/>
        </authorList>
    </citation>
    <scope>NUCLEOTIDE SEQUENCE [LARGE SCALE GENOMIC DNA]</scope>
    <source>
        <strain evidence="9">JCM 16703</strain>
    </source>
</reference>
<dbReference type="SMART" id="SM01350">
    <property type="entry name" value="6PGD"/>
    <property type="match status" value="1"/>
</dbReference>